<dbReference type="PANTHER" id="PTHR11662">
    <property type="entry name" value="SOLUTE CARRIER FAMILY 17"/>
    <property type="match status" value="1"/>
</dbReference>
<evidence type="ECO:0000313" key="10">
    <source>
        <dbReference type="Proteomes" id="UP000612352"/>
    </source>
</evidence>
<feature type="domain" description="Major facilitator superfamily (MFS) profile" evidence="8">
    <location>
        <begin position="18"/>
        <end position="437"/>
    </location>
</feature>
<dbReference type="PIRSF" id="PIRSF002808">
    <property type="entry name" value="Hexose_phosphate_transp"/>
    <property type="match status" value="1"/>
</dbReference>
<feature type="transmembrane region" description="Helical" evidence="7">
    <location>
        <begin position="49"/>
        <end position="67"/>
    </location>
</feature>
<evidence type="ECO:0000259" key="8">
    <source>
        <dbReference type="PROSITE" id="PS50850"/>
    </source>
</evidence>
<evidence type="ECO:0000256" key="6">
    <source>
        <dbReference type="SAM" id="MobiDB-lite"/>
    </source>
</evidence>
<evidence type="ECO:0000256" key="5">
    <source>
        <dbReference type="ARBA" id="ARBA00023136"/>
    </source>
</evidence>
<evidence type="ECO:0000256" key="3">
    <source>
        <dbReference type="ARBA" id="ARBA00022692"/>
    </source>
</evidence>
<dbReference type="Proteomes" id="UP000612352">
    <property type="component" value="Unassembled WGS sequence"/>
</dbReference>
<dbReference type="EMBL" id="JAEDAJ010000003">
    <property type="protein sequence ID" value="MBK0331424.1"/>
    <property type="molecule type" value="Genomic_DNA"/>
</dbReference>
<dbReference type="Gene3D" id="1.20.1250.20">
    <property type="entry name" value="MFS general substrate transporter like domains"/>
    <property type="match status" value="2"/>
</dbReference>
<feature type="transmembrane region" description="Helical" evidence="7">
    <location>
        <begin position="79"/>
        <end position="99"/>
    </location>
</feature>
<feature type="region of interest" description="Disordered" evidence="6">
    <location>
        <begin position="443"/>
        <end position="463"/>
    </location>
</feature>
<feature type="transmembrane region" description="Helical" evidence="7">
    <location>
        <begin position="287"/>
        <end position="311"/>
    </location>
</feature>
<keyword evidence="2" id="KW-1003">Cell membrane</keyword>
<dbReference type="PROSITE" id="PS50850">
    <property type="entry name" value="MFS"/>
    <property type="match status" value="1"/>
</dbReference>
<dbReference type="SUPFAM" id="SSF103473">
    <property type="entry name" value="MFS general substrate transporter"/>
    <property type="match status" value="1"/>
</dbReference>
<feature type="transmembrane region" description="Helical" evidence="7">
    <location>
        <begin position="254"/>
        <end position="275"/>
    </location>
</feature>
<evidence type="ECO:0000256" key="4">
    <source>
        <dbReference type="ARBA" id="ARBA00022989"/>
    </source>
</evidence>
<comment type="subcellular location">
    <subcellularLocation>
        <location evidence="1">Cell membrane</location>
        <topology evidence="1">Multi-pass membrane protein</topology>
    </subcellularLocation>
</comment>
<dbReference type="InterPro" id="IPR000849">
    <property type="entry name" value="Sugar_P_transporter"/>
</dbReference>
<keyword evidence="3 7" id="KW-0812">Transmembrane</keyword>
<feature type="transmembrane region" description="Helical" evidence="7">
    <location>
        <begin position="145"/>
        <end position="167"/>
    </location>
</feature>
<feature type="transmembrane region" description="Helical" evidence="7">
    <location>
        <begin position="347"/>
        <end position="369"/>
    </location>
</feature>
<dbReference type="InterPro" id="IPR011701">
    <property type="entry name" value="MFS"/>
</dbReference>
<evidence type="ECO:0000256" key="2">
    <source>
        <dbReference type="ARBA" id="ARBA00022475"/>
    </source>
</evidence>
<sequence>MSAPRSHLGKPTQYRWLVLGAIFLTYVVAMADRSNVGTVLPYMQQEFHVSNTALGAISSFFFLGYAISQIPAGILIGRMGTRTIVSIAVLLFSVITFLMGFTTTAVMLIVLRLLLGVLEGPTPVGMTSTINRWFPTKEKGLATGVYIASTQVAPLVVPVIAVFIAEAAGWRAVFHWFAIPGAIMAIVFFLVVRSRPSDAKLVNQAEADYISDVAGAVPVVAREFGDMGIIDRIIRLKDSAPLGDARSVLKSWNVWGITLAYFFMNNVLYGMITWVPTYLRDARGFDAVGMGFVASTPFIGGIIGAIAGGAVSDRLFRGRRKPTALITALMTAIMMALVIVIPQNTPLLVTALILTGFFLNIGWSSFTSYAMNLTTGRTYPFTIAVINSGGNLGGFFAPIIVGALLDATGSYSIAFSYFVGVLVVGFVLLLSITEIRPRKEQGAITATDGPSSLASDDPHEVIA</sequence>
<feature type="transmembrane region" description="Helical" evidence="7">
    <location>
        <begin position="411"/>
        <end position="432"/>
    </location>
</feature>
<dbReference type="Pfam" id="PF07690">
    <property type="entry name" value="MFS_1"/>
    <property type="match status" value="1"/>
</dbReference>
<evidence type="ECO:0000313" key="9">
    <source>
        <dbReference type="EMBL" id="MBK0331424.1"/>
    </source>
</evidence>
<keyword evidence="4 7" id="KW-1133">Transmembrane helix</keyword>
<feature type="transmembrane region" description="Helical" evidence="7">
    <location>
        <begin position="381"/>
        <end position="405"/>
    </location>
</feature>
<evidence type="ECO:0000256" key="7">
    <source>
        <dbReference type="SAM" id="Phobius"/>
    </source>
</evidence>
<dbReference type="InterPro" id="IPR020846">
    <property type="entry name" value="MFS_dom"/>
</dbReference>
<name>A0ABS1B9Y6_9MICO</name>
<organism evidence="9 10">
    <name type="scientific">Brachybacterium halotolerans</name>
    <dbReference type="NCBI Taxonomy" id="2795215"/>
    <lineage>
        <taxon>Bacteria</taxon>
        <taxon>Bacillati</taxon>
        <taxon>Actinomycetota</taxon>
        <taxon>Actinomycetes</taxon>
        <taxon>Micrococcales</taxon>
        <taxon>Dermabacteraceae</taxon>
        <taxon>Brachybacterium</taxon>
    </lineage>
</organism>
<reference evidence="9 10" key="1">
    <citation type="submission" date="2020-12" db="EMBL/GenBank/DDBJ databases">
        <title>Brachybacterium sp. MASK1Z-5, whole genome shotgun sequence.</title>
        <authorList>
            <person name="Tuo L."/>
        </authorList>
    </citation>
    <scope>NUCLEOTIDE SEQUENCE [LARGE SCALE GENOMIC DNA]</scope>
    <source>
        <strain evidence="9 10">MASK1Z-5</strain>
    </source>
</reference>
<dbReference type="InterPro" id="IPR036259">
    <property type="entry name" value="MFS_trans_sf"/>
</dbReference>
<comment type="caution">
    <text evidence="9">The sequence shown here is derived from an EMBL/GenBank/DDBJ whole genome shotgun (WGS) entry which is preliminary data.</text>
</comment>
<feature type="transmembrane region" description="Helical" evidence="7">
    <location>
        <begin position="173"/>
        <end position="192"/>
    </location>
</feature>
<keyword evidence="5 7" id="KW-0472">Membrane</keyword>
<accession>A0ABS1B9Y6</accession>
<dbReference type="RefSeq" id="WP_200502029.1">
    <property type="nucleotide sequence ID" value="NZ_JAEDAJ010000003.1"/>
</dbReference>
<feature type="transmembrane region" description="Helical" evidence="7">
    <location>
        <begin position="323"/>
        <end position="341"/>
    </location>
</feature>
<evidence type="ECO:0000256" key="1">
    <source>
        <dbReference type="ARBA" id="ARBA00004651"/>
    </source>
</evidence>
<dbReference type="InterPro" id="IPR050382">
    <property type="entry name" value="MFS_Na/Anion_cotransporter"/>
</dbReference>
<proteinExistence type="predicted"/>
<protein>
    <submittedName>
        <fullName evidence="9">MFS transporter</fullName>
    </submittedName>
</protein>
<feature type="transmembrane region" description="Helical" evidence="7">
    <location>
        <begin position="12"/>
        <end position="29"/>
    </location>
</feature>
<dbReference type="PANTHER" id="PTHR11662:SF399">
    <property type="entry name" value="FI19708P1-RELATED"/>
    <property type="match status" value="1"/>
</dbReference>
<keyword evidence="10" id="KW-1185">Reference proteome</keyword>
<feature type="transmembrane region" description="Helical" evidence="7">
    <location>
        <begin position="105"/>
        <end position="124"/>
    </location>
</feature>
<dbReference type="CDD" id="cd17319">
    <property type="entry name" value="MFS_ExuT_GudP_like"/>
    <property type="match status" value="1"/>
</dbReference>
<gene>
    <name evidence="9" type="ORF">I8D64_08420</name>
</gene>